<evidence type="ECO:0000313" key="1">
    <source>
        <dbReference type="EMBL" id="KIK04924.1"/>
    </source>
</evidence>
<sequence>MFRNPNLAAMWDACQVKVGDMADWDHVFDHLWPDTGHKCVNTQGYAQSRYYMKWKEPIAEKFSWILHAQADKQLVSNAKSSGFSRYPEGLEGPAPQILTWHTPVWIEPAAKEQRGEEEEAEEEGE</sequence>
<reference evidence="1 2" key="1">
    <citation type="submission" date="2014-04" db="EMBL/GenBank/DDBJ databases">
        <authorList>
            <consortium name="DOE Joint Genome Institute"/>
            <person name="Kuo A."/>
            <person name="Kohler A."/>
            <person name="Nagy L.G."/>
            <person name="Floudas D."/>
            <person name="Copeland A."/>
            <person name="Barry K.W."/>
            <person name="Cichocki N."/>
            <person name="Veneault-Fourrey C."/>
            <person name="LaButti K."/>
            <person name="Lindquist E.A."/>
            <person name="Lipzen A."/>
            <person name="Lundell T."/>
            <person name="Morin E."/>
            <person name="Murat C."/>
            <person name="Sun H."/>
            <person name="Tunlid A."/>
            <person name="Henrissat B."/>
            <person name="Grigoriev I.V."/>
            <person name="Hibbett D.S."/>
            <person name="Martin F."/>
            <person name="Nordberg H.P."/>
            <person name="Cantor M.N."/>
            <person name="Hua S.X."/>
        </authorList>
    </citation>
    <scope>NUCLEOTIDE SEQUENCE [LARGE SCALE GENOMIC DNA]</scope>
    <source>
        <strain evidence="1 2">LaAM-08-1</strain>
    </source>
</reference>
<dbReference type="Proteomes" id="UP000054477">
    <property type="component" value="Unassembled WGS sequence"/>
</dbReference>
<protein>
    <submittedName>
        <fullName evidence="1">Uncharacterized protein</fullName>
    </submittedName>
</protein>
<gene>
    <name evidence="1" type="ORF">K443DRAFT_4281</name>
</gene>
<evidence type="ECO:0000313" key="2">
    <source>
        <dbReference type="Proteomes" id="UP000054477"/>
    </source>
</evidence>
<dbReference type="AlphaFoldDB" id="A0A0C9XT93"/>
<dbReference type="EMBL" id="KN838565">
    <property type="protein sequence ID" value="KIK04924.1"/>
    <property type="molecule type" value="Genomic_DNA"/>
</dbReference>
<organism evidence="1 2">
    <name type="scientific">Laccaria amethystina LaAM-08-1</name>
    <dbReference type="NCBI Taxonomy" id="1095629"/>
    <lineage>
        <taxon>Eukaryota</taxon>
        <taxon>Fungi</taxon>
        <taxon>Dikarya</taxon>
        <taxon>Basidiomycota</taxon>
        <taxon>Agaricomycotina</taxon>
        <taxon>Agaricomycetes</taxon>
        <taxon>Agaricomycetidae</taxon>
        <taxon>Agaricales</taxon>
        <taxon>Agaricineae</taxon>
        <taxon>Hydnangiaceae</taxon>
        <taxon>Laccaria</taxon>
    </lineage>
</organism>
<dbReference type="HOGENOM" id="CLU_1992976_0_0_1"/>
<name>A0A0C9XT93_9AGAR</name>
<dbReference type="OrthoDB" id="2953743at2759"/>
<accession>A0A0C9XT93</accession>
<reference evidence="2" key="2">
    <citation type="submission" date="2015-01" db="EMBL/GenBank/DDBJ databases">
        <title>Evolutionary Origins and Diversification of the Mycorrhizal Mutualists.</title>
        <authorList>
            <consortium name="DOE Joint Genome Institute"/>
            <consortium name="Mycorrhizal Genomics Consortium"/>
            <person name="Kohler A."/>
            <person name="Kuo A."/>
            <person name="Nagy L.G."/>
            <person name="Floudas D."/>
            <person name="Copeland A."/>
            <person name="Barry K.W."/>
            <person name="Cichocki N."/>
            <person name="Veneault-Fourrey C."/>
            <person name="LaButti K."/>
            <person name="Lindquist E.A."/>
            <person name="Lipzen A."/>
            <person name="Lundell T."/>
            <person name="Morin E."/>
            <person name="Murat C."/>
            <person name="Riley R."/>
            <person name="Ohm R."/>
            <person name="Sun H."/>
            <person name="Tunlid A."/>
            <person name="Henrissat B."/>
            <person name="Grigoriev I.V."/>
            <person name="Hibbett D.S."/>
            <person name="Martin F."/>
        </authorList>
    </citation>
    <scope>NUCLEOTIDE SEQUENCE [LARGE SCALE GENOMIC DNA]</scope>
    <source>
        <strain evidence="2">LaAM-08-1</strain>
    </source>
</reference>
<keyword evidence="2" id="KW-1185">Reference proteome</keyword>
<proteinExistence type="predicted"/>